<evidence type="ECO:0000256" key="11">
    <source>
        <dbReference type="ARBA" id="ARBA00023316"/>
    </source>
</evidence>
<dbReference type="OrthoDB" id="9766909at2"/>
<keyword evidence="7" id="KW-0378">Hydrolase</keyword>
<keyword evidence="11" id="KW-0961">Cell wall biogenesis/degradation</keyword>
<evidence type="ECO:0000256" key="6">
    <source>
        <dbReference type="ARBA" id="ARBA00022679"/>
    </source>
</evidence>
<dbReference type="GO" id="GO:0009002">
    <property type="term" value="F:serine-type D-Ala-D-Ala carboxypeptidase activity"/>
    <property type="evidence" value="ECO:0007669"/>
    <property type="project" value="UniProtKB-EC"/>
</dbReference>
<keyword evidence="3" id="KW-0121">Carboxypeptidase</keyword>
<dbReference type="RefSeq" id="WP_114290299.1">
    <property type="nucleotide sequence ID" value="NZ_CP122523.1"/>
</dbReference>
<dbReference type="PANTHER" id="PTHR32282">
    <property type="entry name" value="BINDING PROTEIN TRANSPEPTIDASE, PUTATIVE-RELATED"/>
    <property type="match status" value="1"/>
</dbReference>
<dbReference type="InterPro" id="IPR001264">
    <property type="entry name" value="Glyco_trans_51"/>
</dbReference>
<dbReference type="EMBL" id="NGJX01000013">
    <property type="protein sequence ID" value="RST99910.1"/>
    <property type="molecule type" value="Genomic_DNA"/>
</dbReference>
<dbReference type="FunFam" id="1.10.3810.10:FF:000001">
    <property type="entry name" value="Penicillin-binding protein 1A"/>
    <property type="match status" value="1"/>
</dbReference>
<dbReference type="GO" id="GO:0071555">
    <property type="term" value="P:cell wall organization"/>
    <property type="evidence" value="ECO:0007669"/>
    <property type="project" value="UniProtKB-KW"/>
</dbReference>
<evidence type="ECO:0000259" key="17">
    <source>
        <dbReference type="Pfam" id="PF00912"/>
    </source>
</evidence>
<dbReference type="SUPFAM" id="SSF56601">
    <property type="entry name" value="beta-lactamase/transpeptidase-like"/>
    <property type="match status" value="1"/>
</dbReference>
<proteinExistence type="inferred from homology"/>
<dbReference type="PANTHER" id="PTHR32282:SF29">
    <property type="entry name" value="PENICILLIN-BINDING PROTEIN 1A"/>
    <property type="match status" value="1"/>
</dbReference>
<keyword evidence="9" id="KW-0573">Peptidoglycan synthesis</keyword>
<dbReference type="InterPro" id="IPR036950">
    <property type="entry name" value="PBP_transglycosylase"/>
</dbReference>
<dbReference type="InterPro" id="IPR012338">
    <property type="entry name" value="Beta-lactam/transpept-like"/>
</dbReference>
<dbReference type="GO" id="GO:0030288">
    <property type="term" value="C:outer membrane-bounded periplasmic space"/>
    <property type="evidence" value="ECO:0007669"/>
    <property type="project" value="TreeGrafter"/>
</dbReference>
<keyword evidence="8" id="KW-0133">Cell shape</keyword>
<keyword evidence="15" id="KW-0472">Membrane</keyword>
<keyword evidence="5" id="KW-0328">Glycosyltransferase</keyword>
<evidence type="ECO:0000256" key="7">
    <source>
        <dbReference type="ARBA" id="ARBA00022801"/>
    </source>
</evidence>
<dbReference type="Gene3D" id="3.40.710.10">
    <property type="entry name" value="DD-peptidase/beta-lactamase superfamily"/>
    <property type="match status" value="1"/>
</dbReference>
<dbReference type="Pfam" id="PF00912">
    <property type="entry name" value="Transgly"/>
    <property type="match status" value="1"/>
</dbReference>
<dbReference type="Pfam" id="PF00905">
    <property type="entry name" value="Transpeptidase"/>
    <property type="match status" value="1"/>
</dbReference>
<dbReference type="InterPro" id="IPR023346">
    <property type="entry name" value="Lysozyme-like_dom_sf"/>
</dbReference>
<comment type="similarity">
    <text evidence="2">In the N-terminal section; belongs to the glycosyltransferase 51 family.</text>
</comment>
<dbReference type="InterPro" id="IPR050396">
    <property type="entry name" value="Glycosyltr_51/Transpeptidase"/>
</dbReference>
<feature type="transmembrane region" description="Helical" evidence="15">
    <location>
        <begin position="20"/>
        <end position="47"/>
    </location>
</feature>
<evidence type="ECO:0000256" key="10">
    <source>
        <dbReference type="ARBA" id="ARBA00023268"/>
    </source>
</evidence>
<evidence type="ECO:0000313" key="19">
    <source>
        <dbReference type="Proteomes" id="UP000288197"/>
    </source>
</evidence>
<evidence type="ECO:0000259" key="16">
    <source>
        <dbReference type="Pfam" id="PF00905"/>
    </source>
</evidence>
<reference evidence="18 19" key="1">
    <citation type="submission" date="2017-05" db="EMBL/GenBank/DDBJ databases">
        <title>Vagococcus spp. assemblies.</title>
        <authorList>
            <person name="Gulvik C.A."/>
        </authorList>
    </citation>
    <scope>NUCLEOTIDE SEQUENCE [LARGE SCALE GENOMIC DNA]</scope>
    <source>
        <strain evidence="18 19">NCFB 2497</strain>
    </source>
</reference>
<dbReference type="GO" id="GO:0008955">
    <property type="term" value="F:peptidoglycan glycosyltransferase activity"/>
    <property type="evidence" value="ECO:0007669"/>
    <property type="project" value="UniProtKB-EC"/>
</dbReference>
<dbReference type="GO" id="GO:0006508">
    <property type="term" value="P:proteolysis"/>
    <property type="evidence" value="ECO:0007669"/>
    <property type="project" value="UniProtKB-KW"/>
</dbReference>
<comment type="catalytic activity">
    <reaction evidence="12">
        <text>Preferential cleavage: (Ac)2-L-Lys-D-Ala-|-D-Ala. Also transpeptidation of peptidyl-alanyl moieties that are N-acyl substituents of D-alanine.</text>
        <dbReference type="EC" id="3.4.16.4"/>
    </reaction>
</comment>
<dbReference type="GO" id="GO:0008658">
    <property type="term" value="F:penicillin binding"/>
    <property type="evidence" value="ECO:0007669"/>
    <property type="project" value="InterPro"/>
</dbReference>
<feature type="compositionally biased region" description="Low complexity" evidence="14">
    <location>
        <begin position="696"/>
        <end position="735"/>
    </location>
</feature>
<keyword evidence="6" id="KW-0808">Transferase</keyword>
<feature type="domain" description="Penicillin-binding protein transpeptidase" evidence="16">
    <location>
        <begin position="344"/>
        <end position="592"/>
    </location>
</feature>
<evidence type="ECO:0000256" key="13">
    <source>
        <dbReference type="ARBA" id="ARBA00049902"/>
    </source>
</evidence>
<keyword evidence="4" id="KW-0645">Protease</keyword>
<dbReference type="GeneID" id="63147227"/>
<dbReference type="InterPro" id="IPR001460">
    <property type="entry name" value="PCN-bd_Tpept"/>
</dbReference>
<evidence type="ECO:0000313" key="18">
    <source>
        <dbReference type="EMBL" id="RST99910.1"/>
    </source>
</evidence>
<evidence type="ECO:0000256" key="3">
    <source>
        <dbReference type="ARBA" id="ARBA00022645"/>
    </source>
</evidence>
<organism evidence="18 19">
    <name type="scientific">Vagococcus fluvialis</name>
    <dbReference type="NCBI Taxonomy" id="2738"/>
    <lineage>
        <taxon>Bacteria</taxon>
        <taxon>Bacillati</taxon>
        <taxon>Bacillota</taxon>
        <taxon>Bacilli</taxon>
        <taxon>Lactobacillales</taxon>
        <taxon>Enterococcaceae</taxon>
        <taxon>Vagococcus</taxon>
    </lineage>
</organism>
<feature type="region of interest" description="Disordered" evidence="14">
    <location>
        <begin position="654"/>
        <end position="742"/>
    </location>
</feature>
<feature type="compositionally biased region" description="Low complexity" evidence="14">
    <location>
        <begin position="656"/>
        <end position="680"/>
    </location>
</feature>
<evidence type="ECO:0000256" key="15">
    <source>
        <dbReference type="SAM" id="Phobius"/>
    </source>
</evidence>
<dbReference type="Proteomes" id="UP000288197">
    <property type="component" value="Unassembled WGS sequence"/>
</dbReference>
<keyword evidence="15" id="KW-1133">Transmembrane helix</keyword>
<evidence type="ECO:0000256" key="5">
    <source>
        <dbReference type="ARBA" id="ARBA00022676"/>
    </source>
</evidence>
<dbReference type="GO" id="GO:0008360">
    <property type="term" value="P:regulation of cell shape"/>
    <property type="evidence" value="ECO:0007669"/>
    <property type="project" value="UniProtKB-KW"/>
</dbReference>
<evidence type="ECO:0000256" key="2">
    <source>
        <dbReference type="ARBA" id="ARBA00007739"/>
    </source>
</evidence>
<gene>
    <name evidence="18" type="ORF">CBF32_11080</name>
</gene>
<protein>
    <submittedName>
        <fullName evidence="18">Uncharacterized protein</fullName>
    </submittedName>
</protein>
<evidence type="ECO:0000256" key="4">
    <source>
        <dbReference type="ARBA" id="ARBA00022670"/>
    </source>
</evidence>
<keyword evidence="10" id="KW-0511">Multifunctional enzyme</keyword>
<feature type="domain" description="Glycosyl transferase family 51" evidence="17">
    <location>
        <begin position="72"/>
        <end position="247"/>
    </location>
</feature>
<accession>A0A369AQR8</accession>
<evidence type="ECO:0000256" key="8">
    <source>
        <dbReference type="ARBA" id="ARBA00022960"/>
    </source>
</evidence>
<name>A0A369AQR8_9ENTE</name>
<comment type="similarity">
    <text evidence="1">In the C-terminal section; belongs to the transpeptidase family.</text>
</comment>
<dbReference type="NCBIfam" id="TIGR02074">
    <property type="entry name" value="PBP_1a_fam"/>
    <property type="match status" value="1"/>
</dbReference>
<evidence type="ECO:0000256" key="12">
    <source>
        <dbReference type="ARBA" id="ARBA00034000"/>
    </source>
</evidence>
<dbReference type="Gene3D" id="1.10.3810.10">
    <property type="entry name" value="Biosynthetic peptidoglycan transglycosylase-like"/>
    <property type="match status" value="1"/>
</dbReference>
<comment type="caution">
    <text evidence="18">The sequence shown here is derived from an EMBL/GenBank/DDBJ whole genome shotgun (WGS) entry which is preliminary data.</text>
</comment>
<evidence type="ECO:0000256" key="9">
    <source>
        <dbReference type="ARBA" id="ARBA00022984"/>
    </source>
</evidence>
<evidence type="ECO:0000256" key="1">
    <source>
        <dbReference type="ARBA" id="ARBA00007090"/>
    </source>
</evidence>
<keyword evidence="15" id="KW-0812">Transmembrane</keyword>
<dbReference type="GO" id="GO:0009252">
    <property type="term" value="P:peptidoglycan biosynthetic process"/>
    <property type="evidence" value="ECO:0007669"/>
    <property type="project" value="UniProtKB-KW"/>
</dbReference>
<comment type="catalytic activity">
    <reaction evidence="13">
        <text>[GlcNAc-(1-&gt;4)-Mur2Ac(oyl-L-Ala-gamma-D-Glu-L-Lys-D-Ala-D-Ala)](n)-di-trans,octa-cis-undecaprenyl diphosphate + beta-D-GlcNAc-(1-&gt;4)-Mur2Ac(oyl-L-Ala-gamma-D-Glu-L-Lys-D-Ala-D-Ala)-di-trans,octa-cis-undecaprenyl diphosphate = [GlcNAc-(1-&gt;4)-Mur2Ac(oyl-L-Ala-gamma-D-Glu-L-Lys-D-Ala-D-Ala)](n+1)-di-trans,octa-cis-undecaprenyl diphosphate + di-trans,octa-cis-undecaprenyl diphosphate + H(+)</text>
        <dbReference type="Rhea" id="RHEA:23708"/>
        <dbReference type="Rhea" id="RHEA-COMP:9602"/>
        <dbReference type="Rhea" id="RHEA-COMP:9603"/>
        <dbReference type="ChEBI" id="CHEBI:15378"/>
        <dbReference type="ChEBI" id="CHEBI:58405"/>
        <dbReference type="ChEBI" id="CHEBI:60033"/>
        <dbReference type="ChEBI" id="CHEBI:78435"/>
        <dbReference type="EC" id="2.4.99.28"/>
    </reaction>
</comment>
<sequence>MINEPTGRSPRRKKRSKGKVVLITLIVLLSLICIPLVIGGATFFYYVKDAPKLEFAKLEDTLSSTLYDAKGNPFLTLGEKKRETIAPNEIPPTLKDAIISIEDKRFEKHMGVDPIRIAGAALSNLKGNSRQGGSTLTQQLIKLSYFSHKQEDQTIKRKAQEAWLSVELEKKKSKDEILTYYINRVFMSNGVYGMKTAAETFYGKDFNDLTLAQYALLAGMPQSPMDYDPYVHPDYAKTRRDMVLKEMLKDKKISEADYNAAVAEPIDNGLVALKEDSTIQRVTDNYYKEVIAEVQKKTNKNIYTDGLDVYTNIDLESQTYLYNLVNNDSSSIDFPDDKFQVAGTLIDVKTGHVKAQIGGRNIAEDTQLSFNKAVENKRDFGSTTKPLVAYAPVIENLNYGSGEIYIDEPYNYKSNGKPVYNYDHQYRGRLTMRESLIDSRNIPALKALDEVGTDKSQEFIKKLGFDNEVYEGTAISMQGSPNQLAAAYAAFANGGIYYEPSYVSKIVYSDGTEETFEPNGDRAMKESTAYIITDMLKDVINEGTATPVQIPTVIQAGKTGTSNYADDAWDKVKGDGVPDITFAGYTPKYSFAVWTGYDDYFTPIPLYSQQLAMDIYRNYMTFLYQNLEATDWKQPDDVVRSGREVYLKDFVGSQNTKTSKSVSSSSTETSSTTSKSSTSEAPKESESTPVTPPPTSETVPPSTSSDVTPPTETTPSETTPSTGTNPPTSSSGPPEGSEKPAG</sequence>
<evidence type="ECO:0000256" key="14">
    <source>
        <dbReference type="SAM" id="MobiDB-lite"/>
    </source>
</evidence>
<keyword evidence="19" id="KW-1185">Reference proteome</keyword>
<dbReference type="AlphaFoldDB" id="A0A369AQR8"/>
<dbReference type="SUPFAM" id="SSF53955">
    <property type="entry name" value="Lysozyme-like"/>
    <property type="match status" value="1"/>
</dbReference>